<dbReference type="AlphaFoldDB" id="A0AAV2ZEC9"/>
<keyword evidence="4 7" id="KW-1133">Transmembrane helix</keyword>
<evidence type="ECO:0000256" key="6">
    <source>
        <dbReference type="ARBA" id="ARBA00023315"/>
    </source>
</evidence>
<feature type="domain" description="Palmitoyltransferase DHHC" evidence="8">
    <location>
        <begin position="114"/>
        <end position="241"/>
    </location>
</feature>
<evidence type="ECO:0000256" key="5">
    <source>
        <dbReference type="ARBA" id="ARBA00023136"/>
    </source>
</evidence>
<keyword evidence="3 7" id="KW-0812">Transmembrane</keyword>
<dbReference type="EMBL" id="DAKRPA010000017">
    <property type="protein sequence ID" value="DBA03614.1"/>
    <property type="molecule type" value="Genomic_DNA"/>
</dbReference>
<keyword evidence="2 7" id="KW-0808">Transferase</keyword>
<protein>
    <recommendedName>
        <fullName evidence="7">Palmitoyltransferase</fullName>
        <ecNumber evidence="7">2.3.1.225</ecNumber>
    </recommendedName>
</protein>
<dbReference type="InterPro" id="IPR039859">
    <property type="entry name" value="PFA4/ZDH16/20/ERF2-like"/>
</dbReference>
<dbReference type="EC" id="2.3.1.225" evidence="7"/>
<organism evidence="9 10">
    <name type="scientific">Lagenidium giganteum</name>
    <dbReference type="NCBI Taxonomy" id="4803"/>
    <lineage>
        <taxon>Eukaryota</taxon>
        <taxon>Sar</taxon>
        <taxon>Stramenopiles</taxon>
        <taxon>Oomycota</taxon>
        <taxon>Peronosporomycetes</taxon>
        <taxon>Pythiales</taxon>
        <taxon>Pythiaceae</taxon>
    </lineage>
</organism>
<comment type="domain">
    <text evidence="7">The DHHC domain is required for palmitoyltransferase activity.</text>
</comment>
<gene>
    <name evidence="9" type="ORF">N0F65_006793</name>
</gene>
<evidence type="ECO:0000256" key="1">
    <source>
        <dbReference type="ARBA" id="ARBA00004141"/>
    </source>
</evidence>
<evidence type="ECO:0000313" key="9">
    <source>
        <dbReference type="EMBL" id="DBA03614.1"/>
    </source>
</evidence>
<evidence type="ECO:0000256" key="4">
    <source>
        <dbReference type="ARBA" id="ARBA00022989"/>
    </source>
</evidence>
<accession>A0AAV2ZEC9</accession>
<feature type="transmembrane region" description="Helical" evidence="7">
    <location>
        <begin position="57"/>
        <end position="77"/>
    </location>
</feature>
<comment type="caution">
    <text evidence="9">The sequence shown here is derived from an EMBL/GenBank/DDBJ whole genome shotgun (WGS) entry which is preliminary data.</text>
</comment>
<dbReference type="InterPro" id="IPR001594">
    <property type="entry name" value="Palmitoyltrfase_DHHC"/>
</dbReference>
<comment type="subcellular location">
    <subcellularLocation>
        <location evidence="1">Membrane</location>
        <topology evidence="1">Multi-pass membrane protein</topology>
    </subcellularLocation>
</comment>
<dbReference type="PANTHER" id="PTHR12246">
    <property type="entry name" value="PALMITOYLTRANSFERASE ZDHHC16"/>
    <property type="match status" value="1"/>
</dbReference>
<reference evidence="9" key="2">
    <citation type="journal article" date="2023" name="Microbiol Resour">
        <title>Decontamination and Annotation of the Draft Genome Sequence of the Oomycete Lagenidium giganteum ARSEF 373.</title>
        <authorList>
            <person name="Morgan W.R."/>
            <person name="Tartar A."/>
        </authorList>
    </citation>
    <scope>NUCLEOTIDE SEQUENCE</scope>
    <source>
        <strain evidence="9">ARSEF 373</strain>
    </source>
</reference>
<proteinExistence type="inferred from homology"/>
<feature type="transmembrane region" description="Helical" evidence="7">
    <location>
        <begin position="161"/>
        <end position="185"/>
    </location>
</feature>
<evidence type="ECO:0000256" key="7">
    <source>
        <dbReference type="RuleBase" id="RU079119"/>
    </source>
</evidence>
<dbReference type="Proteomes" id="UP001146120">
    <property type="component" value="Unassembled WGS sequence"/>
</dbReference>
<dbReference type="Pfam" id="PF01529">
    <property type="entry name" value="DHHC"/>
    <property type="match status" value="1"/>
</dbReference>
<reference evidence="9" key="1">
    <citation type="submission" date="2022-11" db="EMBL/GenBank/DDBJ databases">
        <authorList>
            <person name="Morgan W.R."/>
            <person name="Tartar A."/>
        </authorList>
    </citation>
    <scope>NUCLEOTIDE SEQUENCE</scope>
    <source>
        <strain evidence="9">ARSEF 373</strain>
    </source>
</reference>
<dbReference type="PROSITE" id="PS50216">
    <property type="entry name" value="DHHC"/>
    <property type="match status" value="1"/>
</dbReference>
<keyword evidence="5 7" id="KW-0472">Membrane</keyword>
<evidence type="ECO:0000313" key="10">
    <source>
        <dbReference type="Proteomes" id="UP001146120"/>
    </source>
</evidence>
<feature type="transmembrane region" description="Helical" evidence="7">
    <location>
        <begin position="29"/>
        <end position="51"/>
    </location>
</feature>
<dbReference type="GO" id="GO:0016020">
    <property type="term" value="C:membrane"/>
    <property type="evidence" value="ECO:0007669"/>
    <property type="project" value="UniProtKB-SubCell"/>
</dbReference>
<evidence type="ECO:0000256" key="2">
    <source>
        <dbReference type="ARBA" id="ARBA00022679"/>
    </source>
</evidence>
<comment type="catalytic activity">
    <reaction evidence="7">
        <text>L-cysteinyl-[protein] + hexadecanoyl-CoA = S-hexadecanoyl-L-cysteinyl-[protein] + CoA</text>
        <dbReference type="Rhea" id="RHEA:36683"/>
        <dbReference type="Rhea" id="RHEA-COMP:10131"/>
        <dbReference type="Rhea" id="RHEA-COMP:11032"/>
        <dbReference type="ChEBI" id="CHEBI:29950"/>
        <dbReference type="ChEBI" id="CHEBI:57287"/>
        <dbReference type="ChEBI" id="CHEBI:57379"/>
        <dbReference type="ChEBI" id="CHEBI:74151"/>
        <dbReference type="EC" id="2.3.1.225"/>
    </reaction>
</comment>
<keyword evidence="10" id="KW-1185">Reference proteome</keyword>
<evidence type="ECO:0000259" key="8">
    <source>
        <dbReference type="Pfam" id="PF01529"/>
    </source>
</evidence>
<keyword evidence="6 7" id="KW-0012">Acyltransferase</keyword>
<sequence length="338" mass="37970">MAPDKRRNPGRCGTGFNVKVWCNTEPCGVICAVLSWTFILYAESVVVGVIIYPWMGLSMLGMAHMFCFTAVAFLALISHGKAMLTDPGAVPESAMPLALAHVPKDEQSRSLEEQKYRTCRRCRQFKPGRAHHCSICERCVIKMDHHCPWVNNCVGLGNHKFFLLFIFYVFLMSLYALILVFFRYAKCMSVSCPSNGGKYYIVWAEDDGATHPVLFGLFTLCMMCDQYSVITTGTTQIDRLKGEVADTLGIREVFGGSSSNFTISWLLPVNIWFPSSVKYQLLGYILEDEMTVSEDELSDFDDLLPAESATEKPITMKETLEGGWSVEKHIHNESTEIV</sequence>
<evidence type="ECO:0000256" key="3">
    <source>
        <dbReference type="ARBA" id="ARBA00022692"/>
    </source>
</evidence>
<name>A0AAV2ZEC9_9STRA</name>
<comment type="similarity">
    <text evidence="7">Belongs to the DHHC palmitoyltransferase family.</text>
</comment>
<dbReference type="GO" id="GO:0019706">
    <property type="term" value="F:protein-cysteine S-palmitoyltransferase activity"/>
    <property type="evidence" value="ECO:0007669"/>
    <property type="project" value="UniProtKB-EC"/>
</dbReference>